<reference evidence="1" key="1">
    <citation type="submission" date="2014-09" db="EMBL/GenBank/DDBJ databases">
        <authorList>
            <person name="Magalhaes I.L.F."/>
            <person name="Oliveira U."/>
            <person name="Santos F.R."/>
            <person name="Vidigal T.H.D.A."/>
            <person name="Brescovit A.D."/>
            <person name="Santos A.J."/>
        </authorList>
    </citation>
    <scope>NUCLEOTIDE SEQUENCE</scope>
    <source>
        <tissue evidence="1">Shoot tissue taken approximately 20 cm above the soil surface</tissue>
    </source>
</reference>
<proteinExistence type="predicted"/>
<evidence type="ECO:0000313" key="1">
    <source>
        <dbReference type="EMBL" id="JAE37500.1"/>
    </source>
</evidence>
<reference evidence="1" key="2">
    <citation type="journal article" date="2015" name="Data Brief">
        <title>Shoot transcriptome of the giant reed, Arundo donax.</title>
        <authorList>
            <person name="Barrero R.A."/>
            <person name="Guerrero F.D."/>
            <person name="Moolhuijzen P."/>
            <person name="Goolsby J.A."/>
            <person name="Tidwell J."/>
            <person name="Bellgard S.E."/>
            <person name="Bellgard M.I."/>
        </authorList>
    </citation>
    <scope>NUCLEOTIDE SEQUENCE</scope>
    <source>
        <tissue evidence="1">Shoot tissue taken approximately 20 cm above the soil surface</tissue>
    </source>
</reference>
<protein>
    <recommendedName>
        <fullName evidence="2">Retrovirus-related Pol polyprotein from transposon TNT 1-94</fullName>
    </recommendedName>
</protein>
<dbReference type="CDD" id="cd09272">
    <property type="entry name" value="RNase_HI_RT_Ty1"/>
    <property type="match status" value="1"/>
</dbReference>
<dbReference type="EMBL" id="GBRH01160396">
    <property type="protein sequence ID" value="JAE37500.1"/>
    <property type="molecule type" value="Transcribed_RNA"/>
</dbReference>
<accession>A0A0A9HJY2</accession>
<dbReference type="AlphaFoldDB" id="A0A0A9HJY2"/>
<sequence>MDNMSALALIKNLVFHERSKHIDVRYHFIRECMGNGSISARFIGTKDQLADIFTKALGRVRFQELRATIGVVQIHSQVRKD</sequence>
<evidence type="ECO:0008006" key="2">
    <source>
        <dbReference type="Google" id="ProtNLM"/>
    </source>
</evidence>
<organism evidence="1">
    <name type="scientific">Arundo donax</name>
    <name type="common">Giant reed</name>
    <name type="synonym">Donax arundinaceus</name>
    <dbReference type="NCBI Taxonomy" id="35708"/>
    <lineage>
        <taxon>Eukaryota</taxon>
        <taxon>Viridiplantae</taxon>
        <taxon>Streptophyta</taxon>
        <taxon>Embryophyta</taxon>
        <taxon>Tracheophyta</taxon>
        <taxon>Spermatophyta</taxon>
        <taxon>Magnoliopsida</taxon>
        <taxon>Liliopsida</taxon>
        <taxon>Poales</taxon>
        <taxon>Poaceae</taxon>
        <taxon>PACMAD clade</taxon>
        <taxon>Arundinoideae</taxon>
        <taxon>Arundineae</taxon>
        <taxon>Arundo</taxon>
    </lineage>
</organism>
<name>A0A0A9HJY2_ARUDO</name>